<keyword evidence="2" id="KW-1185">Reference proteome</keyword>
<dbReference type="EMBL" id="JACBZP010000001">
    <property type="protein sequence ID" value="NYI68475.1"/>
    <property type="molecule type" value="Genomic_DNA"/>
</dbReference>
<gene>
    <name evidence="1" type="ORF">BJY26_002781</name>
</gene>
<evidence type="ECO:0000313" key="1">
    <source>
        <dbReference type="EMBL" id="NYI68475.1"/>
    </source>
</evidence>
<name>A0A7Z0D415_9MICO</name>
<organism evidence="1 2">
    <name type="scientific">Spelaeicoccus albus</name>
    <dbReference type="NCBI Taxonomy" id="1280376"/>
    <lineage>
        <taxon>Bacteria</taxon>
        <taxon>Bacillati</taxon>
        <taxon>Actinomycetota</taxon>
        <taxon>Actinomycetes</taxon>
        <taxon>Micrococcales</taxon>
        <taxon>Brevibacteriaceae</taxon>
        <taxon>Spelaeicoccus</taxon>
    </lineage>
</organism>
<evidence type="ECO:0000313" key="2">
    <source>
        <dbReference type="Proteomes" id="UP000539111"/>
    </source>
</evidence>
<accession>A0A7Z0D415</accession>
<evidence type="ECO:0008006" key="3">
    <source>
        <dbReference type="Google" id="ProtNLM"/>
    </source>
</evidence>
<protein>
    <recommendedName>
        <fullName evidence="3">Protein ImuA</fullName>
    </recommendedName>
</protein>
<reference evidence="1 2" key="1">
    <citation type="submission" date="2020-07" db="EMBL/GenBank/DDBJ databases">
        <title>Sequencing the genomes of 1000 actinobacteria strains.</title>
        <authorList>
            <person name="Klenk H.-P."/>
        </authorList>
    </citation>
    <scope>NUCLEOTIDE SEQUENCE [LARGE SCALE GENOMIC DNA]</scope>
    <source>
        <strain evidence="1 2">DSM 26341</strain>
    </source>
</reference>
<dbReference type="Proteomes" id="UP000539111">
    <property type="component" value="Unassembled WGS sequence"/>
</dbReference>
<proteinExistence type="predicted"/>
<dbReference type="RefSeq" id="WP_179428821.1">
    <property type="nucleotide sequence ID" value="NZ_JACBZP010000001.1"/>
</dbReference>
<comment type="caution">
    <text evidence="1">The sequence shown here is derived from an EMBL/GenBank/DDBJ whole genome shotgun (WGS) entry which is preliminary data.</text>
</comment>
<sequence length="216" mass="22055">MSTTAAELAEQFGLRTASGPLAGDSALPVHAALAGLFRGGALRRGTAVSVDGRARLSLAYALAAEPSKRGYWCAVVGVPELGLSAAADLGIDPNRLIALPDPGEQWLRAVSILVETVDVLILAAPAVPPPGGMNRLHAKLRERQAVLICLGRPLPGTGAALTTRGPHWHGLDAGAGRLRSRTIRVAATGKLARPGTAVVSLPGEDGTLGRALPAVS</sequence>
<dbReference type="AlphaFoldDB" id="A0A7Z0D415"/>